<dbReference type="InterPro" id="IPR027417">
    <property type="entry name" value="P-loop_NTPase"/>
</dbReference>
<keyword evidence="3" id="KW-1185">Reference proteome</keyword>
<evidence type="ECO:0000313" key="2">
    <source>
        <dbReference type="EMBL" id="NSG84660.1"/>
    </source>
</evidence>
<dbReference type="Proteomes" id="UP001644719">
    <property type="component" value="Unassembled WGS sequence"/>
</dbReference>
<dbReference type="Pfam" id="PF08011">
    <property type="entry name" value="PDDEXK_9"/>
    <property type="match status" value="1"/>
</dbReference>
<proteinExistence type="predicted"/>
<name>A0ABX2H5Z1_9FIRM</name>
<dbReference type="PANTHER" id="PTHR34825:SF1">
    <property type="entry name" value="AAA-ATPASE-LIKE DOMAIN-CONTAINING PROTEIN"/>
    <property type="match status" value="1"/>
</dbReference>
<dbReference type="PANTHER" id="PTHR34825">
    <property type="entry name" value="CONSERVED PROTEIN, WITH A WEAK D-GALACTARATE DEHYDRATASE/ALTRONATE HYDROLASE DOMAIN"/>
    <property type="match status" value="1"/>
</dbReference>
<dbReference type="Gene3D" id="3.40.50.300">
    <property type="entry name" value="P-loop containing nucleotide triphosphate hydrolases"/>
    <property type="match status" value="1"/>
</dbReference>
<dbReference type="EMBL" id="JAAITS010000008">
    <property type="protein sequence ID" value="NSG84660.1"/>
    <property type="molecule type" value="Genomic_DNA"/>
</dbReference>
<feature type="domain" description="AAA-ATPase-like" evidence="1">
    <location>
        <begin position="22"/>
        <end position="207"/>
    </location>
</feature>
<dbReference type="SUPFAM" id="SSF52540">
    <property type="entry name" value="P-loop containing nucleoside triphosphate hydrolases"/>
    <property type="match status" value="1"/>
</dbReference>
<organism evidence="2 3">
    <name type="scientific">Blautia faecis</name>
    <dbReference type="NCBI Taxonomy" id="871665"/>
    <lineage>
        <taxon>Bacteria</taxon>
        <taxon>Bacillati</taxon>
        <taxon>Bacillota</taxon>
        <taxon>Clostridia</taxon>
        <taxon>Lachnospirales</taxon>
        <taxon>Lachnospiraceae</taxon>
        <taxon>Blautia</taxon>
    </lineage>
</organism>
<accession>A0ABX2H5Z1</accession>
<gene>
    <name evidence="2" type="ORF">G5B17_04255</name>
</gene>
<reference evidence="2 3" key="1">
    <citation type="journal article" date="2020" name="Cell Host Microbe">
        <title>Functional and Genomic Variation between Human-Derived Isolates of Lachnospiraceae Reveals Inter- and Intra-Species Diversity.</title>
        <authorList>
            <person name="Sorbara M.T."/>
            <person name="Littmann E.R."/>
            <person name="Fontana E."/>
            <person name="Moody T.U."/>
            <person name="Kohout C.E."/>
            <person name="Gjonbalaj M."/>
            <person name="Eaton V."/>
            <person name="Seok R."/>
            <person name="Leiner I.M."/>
            <person name="Pamer E.G."/>
        </authorList>
    </citation>
    <scope>NUCLEOTIDE SEQUENCE [LARGE SCALE GENOMIC DNA]</scope>
    <source>
        <strain evidence="2 3">MSK.17.74</strain>
    </source>
</reference>
<dbReference type="Pfam" id="PF09820">
    <property type="entry name" value="AAA-ATPase_like"/>
    <property type="match status" value="1"/>
</dbReference>
<comment type="caution">
    <text evidence="2">The sequence shown here is derived from an EMBL/GenBank/DDBJ whole genome shotgun (WGS) entry which is preliminary data.</text>
</comment>
<sequence length="547" mass="63255">MGMYLNGSAPYFLYRSEFCRPYFVDKSDILRDLITLANQGNSHICITRPRRFGKTVMANMIGAFFGKNTDASEVFDKLNISQYSEYRKNLNQHNVIYIDFSVVDDECENYKSYIGAIKNNLKMDIRETYSDITFRENNSVREDLMQVFVEKGSRFIFVFDEWDAVFNMPFVTEEDKKSYLLFLKGLLKDKPYVSLAYMTGILPIAKYSSGSELNMFIEYSMASEPKFGDDFGFSETEVDTLYEKYCCKCEKSQEKTAVTRNGLRYWYDGYYSKNGEKLYNPRSVVASLTNNNLGSYWTSSGPYDEIFYYIRHNIADVRNDLALMIAGEGVNAKIREYAATSMNLTTRDEILSAMVVYGFLSYYQGKVYIPNKELMDQFNEMLQKENSLGYVYKLAKKSEEMLQATLQGKTDVMEEILSFAHNTETPILSYNSETELSAIINLVYLSARDYYRVEREDKAGTGFVDFIFYPEQKDLPGIILELKIDHTPEAAIGQIKEKQYVLKFAGRLGEEARKTEKILAVGIGYNKKDKKHHCLIENIRLADQWDL</sequence>
<dbReference type="InterPro" id="IPR012547">
    <property type="entry name" value="PDDEXK_9"/>
</dbReference>
<protein>
    <submittedName>
        <fullName evidence="2">AAA family ATPase</fullName>
    </submittedName>
</protein>
<evidence type="ECO:0000259" key="1">
    <source>
        <dbReference type="Pfam" id="PF09820"/>
    </source>
</evidence>
<evidence type="ECO:0000313" key="3">
    <source>
        <dbReference type="Proteomes" id="UP001644719"/>
    </source>
</evidence>
<dbReference type="InterPro" id="IPR018631">
    <property type="entry name" value="AAA-ATPase-like_dom"/>
</dbReference>
<dbReference type="RefSeq" id="WP_173769402.1">
    <property type="nucleotide sequence ID" value="NZ_JAAITS010000008.1"/>
</dbReference>